<feature type="transmembrane region" description="Helical" evidence="7">
    <location>
        <begin position="85"/>
        <end position="104"/>
    </location>
</feature>
<dbReference type="Proteomes" id="UP000732619">
    <property type="component" value="Unassembled WGS sequence"/>
</dbReference>
<feature type="transmembrane region" description="Helical" evidence="7">
    <location>
        <begin position="20"/>
        <end position="37"/>
    </location>
</feature>
<dbReference type="InterPro" id="IPR049142">
    <property type="entry name" value="MS_channel_1st"/>
</dbReference>
<evidence type="ECO:0000256" key="4">
    <source>
        <dbReference type="ARBA" id="ARBA00022692"/>
    </source>
</evidence>
<dbReference type="InterPro" id="IPR023408">
    <property type="entry name" value="MscS_beta-dom_sf"/>
</dbReference>
<feature type="domain" description="Mechanosensitive ion channel transmembrane helices 2/3" evidence="9">
    <location>
        <begin position="61"/>
        <end position="101"/>
    </location>
</feature>
<protein>
    <submittedName>
        <fullName evidence="10">Mechanosensitive ion channel family protein</fullName>
    </submittedName>
</protein>
<proteinExistence type="inferred from homology"/>
<dbReference type="InterPro" id="IPR010920">
    <property type="entry name" value="LSM_dom_sf"/>
</dbReference>
<evidence type="ECO:0000259" key="8">
    <source>
        <dbReference type="Pfam" id="PF00924"/>
    </source>
</evidence>
<keyword evidence="3" id="KW-1003">Cell membrane</keyword>
<evidence type="ECO:0000256" key="3">
    <source>
        <dbReference type="ARBA" id="ARBA00022475"/>
    </source>
</evidence>
<feature type="transmembrane region" description="Helical" evidence="7">
    <location>
        <begin position="61"/>
        <end position="79"/>
    </location>
</feature>
<evidence type="ECO:0000256" key="2">
    <source>
        <dbReference type="ARBA" id="ARBA00008017"/>
    </source>
</evidence>
<evidence type="ECO:0000256" key="7">
    <source>
        <dbReference type="SAM" id="Phobius"/>
    </source>
</evidence>
<dbReference type="Gene3D" id="1.10.287.1260">
    <property type="match status" value="1"/>
</dbReference>
<dbReference type="PANTHER" id="PTHR30221:SF1">
    <property type="entry name" value="SMALL-CONDUCTANCE MECHANOSENSITIVE CHANNEL"/>
    <property type="match status" value="1"/>
</dbReference>
<evidence type="ECO:0000313" key="10">
    <source>
        <dbReference type="EMBL" id="MBE6512559.1"/>
    </source>
</evidence>
<dbReference type="GO" id="GO:0005886">
    <property type="term" value="C:plasma membrane"/>
    <property type="evidence" value="ECO:0007669"/>
    <property type="project" value="UniProtKB-SubCell"/>
</dbReference>
<evidence type="ECO:0000259" key="9">
    <source>
        <dbReference type="Pfam" id="PF21088"/>
    </source>
</evidence>
<dbReference type="InterPro" id="IPR006685">
    <property type="entry name" value="MscS_channel_2nd"/>
</dbReference>
<comment type="similarity">
    <text evidence="2">Belongs to the MscS (TC 1.A.23) family.</text>
</comment>
<dbReference type="InterPro" id="IPR045275">
    <property type="entry name" value="MscS_archaea/bacteria_type"/>
</dbReference>
<comment type="subcellular location">
    <subcellularLocation>
        <location evidence="1">Cell membrane</location>
        <topology evidence="1">Multi-pass membrane protein</topology>
    </subcellularLocation>
</comment>
<dbReference type="Gene3D" id="2.30.30.60">
    <property type="match status" value="1"/>
</dbReference>
<evidence type="ECO:0000256" key="5">
    <source>
        <dbReference type="ARBA" id="ARBA00022989"/>
    </source>
</evidence>
<dbReference type="SUPFAM" id="SSF82861">
    <property type="entry name" value="Mechanosensitive channel protein MscS (YggB), transmembrane region"/>
    <property type="match status" value="1"/>
</dbReference>
<keyword evidence="5 7" id="KW-1133">Transmembrane helix</keyword>
<sequence>MNYSSQLLNALLHLFHLENIIYISLIIIGGLIFIRVGDKMLTKIEQKFDLNLTAHYLFKDILKYTVIIVAIAWILHVLGINLESILISLGVVGIVIGLASQDIVSNFISGIFVISDNNIQVGEVIEVNDFKGTIKKVGLRNTTMINQDNFEITIPNSVLSKNIYKLYKPTEDHRLRIVATLPHGMNIPEFKEGLDQIMYEYDWIVDDKTSIFSRDYTEWGPKVEVSYWITDYKYIDCGKVTILENINRLIDEYRKN</sequence>
<dbReference type="GO" id="GO:0008381">
    <property type="term" value="F:mechanosensitive monoatomic ion channel activity"/>
    <property type="evidence" value="ECO:0007669"/>
    <property type="project" value="InterPro"/>
</dbReference>
<name>A0A8T3VXZ0_METOL</name>
<dbReference type="Pfam" id="PF00924">
    <property type="entry name" value="MS_channel_2nd"/>
    <property type="match status" value="1"/>
</dbReference>
<reference evidence="10" key="1">
    <citation type="submission" date="2019-04" db="EMBL/GenBank/DDBJ databases">
        <title>Evolution of Biomass-Degrading Anaerobic Consortia Revealed by Metagenomics.</title>
        <authorList>
            <person name="Peng X."/>
        </authorList>
    </citation>
    <scope>NUCLEOTIDE SEQUENCE</scope>
    <source>
        <strain evidence="10">SIG14</strain>
    </source>
</reference>
<keyword evidence="4 7" id="KW-0812">Transmembrane</keyword>
<dbReference type="InterPro" id="IPR011014">
    <property type="entry name" value="MscS_channel_TM-2"/>
</dbReference>
<dbReference type="AlphaFoldDB" id="A0A8T3VXZ0"/>
<dbReference type="SUPFAM" id="SSF50182">
    <property type="entry name" value="Sm-like ribonucleoproteins"/>
    <property type="match status" value="1"/>
</dbReference>
<organism evidence="10 11">
    <name type="scientific">Methanobrevibacter olleyae</name>
    <dbReference type="NCBI Taxonomy" id="294671"/>
    <lineage>
        <taxon>Archaea</taxon>
        <taxon>Methanobacteriati</taxon>
        <taxon>Methanobacteriota</taxon>
        <taxon>Methanomada group</taxon>
        <taxon>Methanobacteria</taxon>
        <taxon>Methanobacteriales</taxon>
        <taxon>Methanobacteriaceae</taxon>
        <taxon>Methanobrevibacter</taxon>
    </lineage>
</organism>
<evidence type="ECO:0000313" key="11">
    <source>
        <dbReference type="Proteomes" id="UP000732619"/>
    </source>
</evidence>
<accession>A0A8T3VXZ0</accession>
<dbReference type="EMBL" id="SUTG01000021">
    <property type="protein sequence ID" value="MBE6512559.1"/>
    <property type="molecule type" value="Genomic_DNA"/>
</dbReference>
<keyword evidence="6 7" id="KW-0472">Membrane</keyword>
<comment type="caution">
    <text evidence="10">The sequence shown here is derived from an EMBL/GenBank/DDBJ whole genome shotgun (WGS) entry which is preliminary data.</text>
</comment>
<dbReference type="Pfam" id="PF21088">
    <property type="entry name" value="MS_channel_1st"/>
    <property type="match status" value="1"/>
</dbReference>
<evidence type="ECO:0000256" key="6">
    <source>
        <dbReference type="ARBA" id="ARBA00023136"/>
    </source>
</evidence>
<dbReference type="PANTHER" id="PTHR30221">
    <property type="entry name" value="SMALL-CONDUCTANCE MECHANOSENSITIVE CHANNEL"/>
    <property type="match status" value="1"/>
</dbReference>
<gene>
    <name evidence="10" type="ORF">E7Z75_05410</name>
</gene>
<feature type="domain" description="Mechanosensitive ion channel MscS" evidence="8">
    <location>
        <begin position="102"/>
        <end position="162"/>
    </location>
</feature>
<evidence type="ECO:0000256" key="1">
    <source>
        <dbReference type="ARBA" id="ARBA00004651"/>
    </source>
</evidence>